<comment type="caution">
    <text evidence="3">The sequence shown here is derived from an EMBL/GenBank/DDBJ whole genome shotgun (WGS) entry which is preliminary data.</text>
</comment>
<dbReference type="PANTHER" id="PTHR36509:SF2">
    <property type="entry name" value="BLL3101 PROTEIN"/>
    <property type="match status" value="1"/>
</dbReference>
<dbReference type="PANTHER" id="PTHR36509">
    <property type="entry name" value="BLL3101 PROTEIN"/>
    <property type="match status" value="1"/>
</dbReference>
<dbReference type="Pfam" id="PF06742">
    <property type="entry name" value="DUF1214"/>
    <property type="match status" value="1"/>
</dbReference>
<dbReference type="Gene3D" id="2.60.120.600">
    <property type="entry name" value="Domain of unknown function DUF1214, C-terminal domain"/>
    <property type="match status" value="1"/>
</dbReference>
<evidence type="ECO:0000313" key="3">
    <source>
        <dbReference type="EMBL" id="MCM2387563.1"/>
    </source>
</evidence>
<feature type="domain" description="DUF1254" evidence="2">
    <location>
        <begin position="44"/>
        <end position="169"/>
    </location>
</feature>
<accession>A0ABT0UJH2</accession>
<dbReference type="SUPFAM" id="SSF160935">
    <property type="entry name" value="VPA0735-like"/>
    <property type="match status" value="1"/>
</dbReference>
<dbReference type="Pfam" id="PF06863">
    <property type="entry name" value="DUF1254"/>
    <property type="match status" value="1"/>
</dbReference>
<dbReference type="Proteomes" id="UP001431429">
    <property type="component" value="Unassembled WGS sequence"/>
</dbReference>
<organism evidence="3 4">
    <name type="scientific">Streptomyces albipurpureus</name>
    <dbReference type="NCBI Taxonomy" id="2897419"/>
    <lineage>
        <taxon>Bacteria</taxon>
        <taxon>Bacillati</taxon>
        <taxon>Actinomycetota</taxon>
        <taxon>Actinomycetes</taxon>
        <taxon>Kitasatosporales</taxon>
        <taxon>Streptomycetaceae</taxon>
        <taxon>Streptomyces</taxon>
    </lineage>
</organism>
<dbReference type="InterPro" id="IPR037049">
    <property type="entry name" value="DUF1214_C_sf"/>
</dbReference>
<feature type="domain" description="DUF1214" evidence="1">
    <location>
        <begin position="301"/>
        <end position="398"/>
    </location>
</feature>
<evidence type="ECO:0000259" key="2">
    <source>
        <dbReference type="Pfam" id="PF06863"/>
    </source>
</evidence>
<dbReference type="InterPro" id="IPR037050">
    <property type="entry name" value="DUF1254_sf"/>
</dbReference>
<keyword evidence="4" id="KW-1185">Reference proteome</keyword>
<dbReference type="InterPro" id="IPR010621">
    <property type="entry name" value="DUF1214"/>
</dbReference>
<dbReference type="InterPro" id="IPR010679">
    <property type="entry name" value="DUF1254"/>
</dbReference>
<name>A0ABT0UJH2_9ACTN</name>
<dbReference type="Gene3D" id="2.60.40.1610">
    <property type="entry name" value="Domain of unknown function DUF1254"/>
    <property type="match status" value="1"/>
</dbReference>
<reference evidence="3" key="1">
    <citation type="submission" date="2022-06" db="EMBL/GenBank/DDBJ databases">
        <title>Genome public.</title>
        <authorList>
            <person name="Sun Q."/>
        </authorList>
    </citation>
    <scope>NUCLEOTIDE SEQUENCE</scope>
    <source>
        <strain evidence="3">CWNU-1</strain>
    </source>
</reference>
<evidence type="ECO:0000259" key="1">
    <source>
        <dbReference type="Pfam" id="PF06742"/>
    </source>
</evidence>
<evidence type="ECO:0000313" key="4">
    <source>
        <dbReference type="Proteomes" id="UP001431429"/>
    </source>
</evidence>
<protein>
    <submittedName>
        <fullName evidence="3">DUF1214 domain-containing protein</fullName>
    </submittedName>
</protein>
<dbReference type="EMBL" id="JAMQAW010000003">
    <property type="protein sequence ID" value="MCM2387563.1"/>
    <property type="molecule type" value="Genomic_DNA"/>
</dbReference>
<proteinExistence type="predicted"/>
<sequence length="415" mass="46324">MSGDTAPRQPSDQEICEAYGYVMGRLLVLRQQRLDFEREGLDWNRLVHRERGDVAWVNPNLDVVYSEAWVAVDHNSCVLLEIPRIEGRYYTWHMLNGWGETVLNINERTYPHQPYGRYALCLEGSAPPMPDDALRIDLPAKVTRVLARIEIGADPEAARRLQHAFVLTPFGRPATPASVAVPAFTNRELPGVEAFDLAAEILAANDDINPGMEGPRASLAAVAELTASEPAARESVHDVVMAQARKELRRHMVTAGQIENGWTRMHPIGNYGDDYWTRTVCNLGGLWANNTGECAALAAMGLDGSTHYTQTYPRDRLPGDNVDYYWSITAVDSREFRVIPNPLDRHVLNGRSPLEYDKDGSLTLVFAPERPTAHPETNWLPTRPGITYNLTYRLYGPKADAANGRYRLPPLAGTP</sequence>
<dbReference type="RefSeq" id="WP_250917922.1">
    <property type="nucleotide sequence ID" value="NZ_JAMQAW010000003.1"/>
</dbReference>
<gene>
    <name evidence="3" type="ORF">NBG84_04430</name>
</gene>